<evidence type="ECO:0000313" key="3">
    <source>
        <dbReference type="Proteomes" id="UP000305196"/>
    </source>
</evidence>
<dbReference type="VEuPathDB" id="PlasmoDB:PVX_175270"/>
<feature type="compositionally biased region" description="Polar residues" evidence="1">
    <location>
        <begin position="236"/>
        <end position="247"/>
    </location>
</feature>
<dbReference type="Proteomes" id="UP000305196">
    <property type="component" value="Unassembled WGS sequence"/>
</dbReference>
<evidence type="ECO:0000313" key="2">
    <source>
        <dbReference type="EMBL" id="SCA59601.1"/>
    </source>
</evidence>
<name>A0A1G4E8K8_PLAVI</name>
<dbReference type="VEuPathDB" id="PlasmoDB:PVW1_040034900"/>
<evidence type="ECO:0000256" key="1">
    <source>
        <dbReference type="SAM" id="MobiDB-lite"/>
    </source>
</evidence>
<dbReference type="EMBL" id="FLYI01000008">
    <property type="protein sequence ID" value="SCA59601.1"/>
    <property type="molecule type" value="Genomic_DNA"/>
</dbReference>
<dbReference type="InterPro" id="IPR008780">
    <property type="entry name" value="Plasmodium_Vir"/>
</dbReference>
<protein>
    <submittedName>
        <fullName evidence="2">VIR protein</fullName>
    </submittedName>
</protein>
<feature type="region of interest" description="Disordered" evidence="1">
    <location>
        <begin position="234"/>
        <end position="258"/>
    </location>
</feature>
<reference evidence="2 3" key="1">
    <citation type="submission" date="2016-07" db="EMBL/GenBank/DDBJ databases">
        <authorList>
            <consortium name="Pathogen Informatics"/>
        </authorList>
    </citation>
    <scope>NUCLEOTIDE SEQUENCE [LARGE SCALE GENOMIC DNA]</scope>
</reference>
<proteinExistence type="predicted"/>
<dbReference type="VEuPathDB" id="PlasmoDB:PVP01_0501500"/>
<accession>A0A1G4E8K8</accession>
<organism evidence="2 3">
    <name type="scientific">Plasmodium vivax</name>
    <name type="common">malaria parasite P. vivax</name>
    <dbReference type="NCBI Taxonomy" id="5855"/>
    <lineage>
        <taxon>Eukaryota</taxon>
        <taxon>Sar</taxon>
        <taxon>Alveolata</taxon>
        <taxon>Apicomplexa</taxon>
        <taxon>Aconoidasida</taxon>
        <taxon>Haemosporida</taxon>
        <taxon>Plasmodiidae</taxon>
        <taxon>Plasmodium</taxon>
        <taxon>Plasmodium (Plasmodium)</taxon>
    </lineage>
</organism>
<dbReference type="AlphaFoldDB" id="A0A1G4E8K8"/>
<gene>
    <name evidence="2" type="ORF">PVC01_000015200</name>
</gene>
<sequence length="343" mass="40066">MKSTLSFSDELNSVRFYNGLYNINNSSEYNEYCELLKPSSRRNAVKSICIKILNYLKTHDFSNKEKLKYDVCTLLNYWAYDSLNLVLYSNKFNTFNNSNNINLKFAEIVDIWNRFLEEKLRKPEHETCRPISNIVAYNDWKQRKELYEYYVDYSPIYEYLPYSKPDRCKEFYHYVESKKQLYKYFKELCDSQDTDRCPNFYAQSKEYDPDLILSTFKCHQEMLDEKSAAAAKVSQKGGTYPSSATDSEYSDGRKNPFDDPVLSGNSHNVRMYGNVLLGVVATSMTSGALYRFTPLGGMIRNGLGWNNNNMSNFNGGDFRLYDYASEPFNPYPGEEHYIGYHPA</sequence>
<dbReference type="Pfam" id="PF05795">
    <property type="entry name" value="Plasmodium_Vir"/>
    <property type="match status" value="2"/>
</dbReference>